<dbReference type="EMBL" id="JAJJMA010049499">
    <property type="protein sequence ID" value="MCL7025827.1"/>
    <property type="molecule type" value="Genomic_DNA"/>
</dbReference>
<evidence type="ECO:0000256" key="1">
    <source>
        <dbReference type="SAM" id="Coils"/>
    </source>
</evidence>
<proteinExistence type="predicted"/>
<accession>A0AA41RVW1</accession>
<dbReference type="Proteomes" id="UP001177140">
    <property type="component" value="Unassembled WGS sequence"/>
</dbReference>
<evidence type="ECO:0000313" key="3">
    <source>
        <dbReference type="Proteomes" id="UP001177140"/>
    </source>
</evidence>
<comment type="caution">
    <text evidence="2">The sequence shown here is derived from an EMBL/GenBank/DDBJ whole genome shotgun (WGS) entry which is preliminary data.</text>
</comment>
<keyword evidence="3" id="KW-1185">Reference proteome</keyword>
<feature type="coiled-coil region" evidence="1">
    <location>
        <begin position="1"/>
        <end position="28"/>
    </location>
</feature>
<reference evidence="2" key="1">
    <citation type="submission" date="2022-03" db="EMBL/GenBank/DDBJ databases">
        <title>A functionally conserved STORR gene fusion in Papaver species that diverged 16.8 million years ago.</title>
        <authorList>
            <person name="Catania T."/>
        </authorList>
    </citation>
    <scope>NUCLEOTIDE SEQUENCE</scope>
    <source>
        <strain evidence="2">S-191538</strain>
    </source>
</reference>
<feature type="coiled-coil region" evidence="1">
    <location>
        <begin position="137"/>
        <end position="426"/>
    </location>
</feature>
<dbReference type="AlphaFoldDB" id="A0AA41RVW1"/>
<protein>
    <submittedName>
        <fullName evidence="2">Uncharacterized protein</fullName>
    </submittedName>
</protein>
<organism evidence="2 3">
    <name type="scientific">Papaver nudicaule</name>
    <name type="common">Iceland poppy</name>
    <dbReference type="NCBI Taxonomy" id="74823"/>
    <lineage>
        <taxon>Eukaryota</taxon>
        <taxon>Viridiplantae</taxon>
        <taxon>Streptophyta</taxon>
        <taxon>Embryophyta</taxon>
        <taxon>Tracheophyta</taxon>
        <taxon>Spermatophyta</taxon>
        <taxon>Magnoliopsida</taxon>
        <taxon>Ranunculales</taxon>
        <taxon>Papaveraceae</taxon>
        <taxon>Papaveroideae</taxon>
        <taxon>Papaver</taxon>
    </lineage>
</organism>
<gene>
    <name evidence="2" type="ORF">MKW94_012800</name>
</gene>
<evidence type="ECO:0000313" key="2">
    <source>
        <dbReference type="EMBL" id="MCL7025827.1"/>
    </source>
</evidence>
<name>A0AA41RVW1_PAPNU</name>
<keyword evidence="1" id="KW-0175">Coiled coil</keyword>
<sequence length="500" mass="58007">MENLKEILSSKEEEIKNLQEKVSDLEIRLLVATKPLTDDYMKGIEVFATKMKLFWKEMLDELQTTLKKKEHELVLLENVTPKAKLDYCVELLAVRVSEAVISDFCSSYKDFASEGIVELSRTLVQKQLDYDSLVSDIEVLSRERNKFRESAEKENEELYKFFKEKRDEIKRLEEEREELMEAAKIENEEMFKFFNEKRADVMRLEDTCEFLSTKAKDLAREHLEKLSKADEEREVKLKKLERDTDSLSTDKATLAGEVDSLNNEKVILVSDVEKLRKDKAMLASEIELHKKEKSDLATAVEFLNREKAILVSDAELLKEDKLVLASAAEYLKKEKASLSSDVEVLRKEKVILSSDSELLKKEKAIVACDVGSLNREKEKLQGDVEFLNEEKNEFVRSAITDVGQSMQEEIDERDKALADSEKALEELRVLYQTVVNKERWSRDELQEIRQELIKVLGSEKGSRNTVFGVKRTKAGDDEFWNYRENRRATMKEVISHLTKN</sequence>